<dbReference type="GO" id="GO:0006750">
    <property type="term" value="P:glutathione biosynthetic process"/>
    <property type="evidence" value="ECO:0007669"/>
    <property type="project" value="UniProtKB-KW"/>
</dbReference>
<feature type="binding site" evidence="10">
    <location>
        <position position="427"/>
    </location>
    <ligand>
        <name>L-glutamate</name>
        <dbReference type="ChEBI" id="CHEBI:29985"/>
    </ligand>
</feature>
<dbReference type="RefSeq" id="WP_133472914.1">
    <property type="nucleotide sequence ID" value="NZ_SNWP01000010.1"/>
</dbReference>
<comment type="caution">
    <text evidence="13">The sequence shown here is derived from an EMBL/GenBank/DDBJ whole genome shotgun (WGS) entry which is preliminary data.</text>
</comment>
<dbReference type="Proteomes" id="UP000295741">
    <property type="component" value="Unassembled WGS sequence"/>
</dbReference>
<reference evidence="13 14" key="1">
    <citation type="submission" date="2019-03" db="EMBL/GenBank/DDBJ databases">
        <title>Genomic Encyclopedia of Archaeal and Bacterial Type Strains, Phase II (KMG-II): from individual species to whole genera.</title>
        <authorList>
            <person name="Goeker M."/>
        </authorList>
    </citation>
    <scope>NUCLEOTIDE SEQUENCE [LARGE SCALE GENOMIC DNA]</scope>
    <source>
        <strain evidence="13 14">DSM 28323</strain>
    </source>
</reference>
<feature type="binding site" evidence="10">
    <location>
        <position position="478"/>
    </location>
    <ligand>
        <name>L-glutamate</name>
        <dbReference type="ChEBI" id="CHEBI:29985"/>
    </ligand>
</feature>
<dbReference type="Gene3D" id="3.60.20.40">
    <property type="match status" value="1"/>
</dbReference>
<comment type="PTM">
    <text evidence="11">Cleaved by autocatalysis into a large and a small subunit.</text>
</comment>
<dbReference type="PANTHER" id="PTHR43199:SF1">
    <property type="entry name" value="GLUTATHIONE HYDROLASE PROENZYME"/>
    <property type="match status" value="1"/>
</dbReference>
<keyword evidence="5 11" id="KW-0378">Hydrolase</keyword>
<evidence type="ECO:0000256" key="10">
    <source>
        <dbReference type="PIRSR" id="PIRSR600101-2"/>
    </source>
</evidence>
<dbReference type="GO" id="GO:0103068">
    <property type="term" value="F:leukotriene C4 gamma-glutamyl transferase activity"/>
    <property type="evidence" value="ECO:0007669"/>
    <property type="project" value="UniProtKB-EC"/>
</dbReference>
<feature type="binding site" evidence="10">
    <location>
        <begin position="403"/>
        <end position="405"/>
    </location>
    <ligand>
        <name>L-glutamate</name>
        <dbReference type="ChEBI" id="CHEBI:29985"/>
    </ligand>
</feature>
<sequence>MKKCLFVPIILLLSLSLTAQQIPSVVGKGKAIDPYKYTTVKKASYQKAAVSSAHPLASEVGALIMKQGGNAFDAAIATQLALAVVYPAAGNLGGGGFLLARKKDGELIGLDYREAAPANASRDMYLDEQGNARISLSQNGHLASGIPGTVAGLFATLPYAKLSFARLVQPAIDLAEKGFIITEREAISLNSTRESFIRYNTKPTAFVKNEKWKAGDTLIQKELAGTLKRMQKEGAQGFYGGETAKLIIEEMQRGKGIISLEDLKNYTAKLREPIRFTYRGHQIISFSPPSSGGILIAQMMKMIEKFPVNSYGFQTAKSVQLMIEAERRAYADRAEHLGDPDFWQVPVDSLISESYLSRRMLDYQPDKAGISSQIKAGTIAQSEETTHLSIIDAQGNLVSVTTTLNGGYGSRTVVGGAGFLLNNEMDDFSVKPGVPNMYGALGGEANAIVPGKRMLSSMTPTLVIQNGKPYLTIGTPGGTTIPTSVFQALVNLIDFKMDLDNAINKPKFHHQWMPDEVTIEKDFLPETKKQLEAMGYKMKERSPIGRTEGIRILTNGKREAVADKRGDDSVAGF</sequence>
<dbReference type="OrthoDB" id="9781342at2"/>
<evidence type="ECO:0000313" key="13">
    <source>
        <dbReference type="EMBL" id="TDO28365.1"/>
    </source>
</evidence>
<evidence type="ECO:0000256" key="12">
    <source>
        <dbReference type="SAM" id="SignalP"/>
    </source>
</evidence>
<dbReference type="PRINTS" id="PR01210">
    <property type="entry name" value="GGTRANSPTASE"/>
</dbReference>
<keyword evidence="4 11" id="KW-0808">Transferase</keyword>
<evidence type="ECO:0000256" key="2">
    <source>
        <dbReference type="ARBA" id="ARBA00001089"/>
    </source>
</evidence>
<keyword evidence="14" id="KW-1185">Reference proteome</keyword>
<feature type="active site" description="Nucleophile" evidence="9">
    <location>
        <position position="385"/>
    </location>
</feature>
<keyword evidence="12" id="KW-0732">Signal</keyword>
<evidence type="ECO:0000256" key="6">
    <source>
        <dbReference type="ARBA" id="ARBA00023145"/>
    </source>
</evidence>
<dbReference type="GO" id="GO:0036374">
    <property type="term" value="F:glutathione hydrolase activity"/>
    <property type="evidence" value="ECO:0007669"/>
    <property type="project" value="UniProtKB-UniRule"/>
</dbReference>
<evidence type="ECO:0000256" key="7">
    <source>
        <dbReference type="ARBA" id="ARBA00023315"/>
    </source>
</evidence>
<proteinExistence type="inferred from homology"/>
<evidence type="ECO:0000256" key="5">
    <source>
        <dbReference type="ARBA" id="ARBA00022801"/>
    </source>
</evidence>
<comment type="similarity">
    <text evidence="3 11">Belongs to the gamma-glutamyltransferase family.</text>
</comment>
<dbReference type="InterPro" id="IPR029055">
    <property type="entry name" value="Ntn_hydrolases_N"/>
</dbReference>
<dbReference type="EC" id="3.4.19.13" evidence="11"/>
<feature type="signal peptide" evidence="12">
    <location>
        <begin position="1"/>
        <end position="19"/>
    </location>
</feature>
<dbReference type="InterPro" id="IPR043138">
    <property type="entry name" value="GGT_lsub"/>
</dbReference>
<evidence type="ECO:0000256" key="8">
    <source>
        <dbReference type="ARBA" id="ARBA00047417"/>
    </source>
</evidence>
<dbReference type="EC" id="2.3.2.2" evidence="11"/>
<comment type="catalytic activity">
    <reaction evidence="8 11">
        <text>an N-terminal (5-L-glutamyl)-[peptide] + an alpha-amino acid = 5-L-glutamyl amino acid + an N-terminal L-alpha-aminoacyl-[peptide]</text>
        <dbReference type="Rhea" id="RHEA:23904"/>
        <dbReference type="Rhea" id="RHEA-COMP:9780"/>
        <dbReference type="Rhea" id="RHEA-COMP:9795"/>
        <dbReference type="ChEBI" id="CHEBI:77644"/>
        <dbReference type="ChEBI" id="CHEBI:78597"/>
        <dbReference type="ChEBI" id="CHEBI:78599"/>
        <dbReference type="ChEBI" id="CHEBI:78608"/>
        <dbReference type="EC" id="2.3.2.2"/>
    </reaction>
</comment>
<dbReference type="Gene3D" id="1.10.246.130">
    <property type="match status" value="1"/>
</dbReference>
<dbReference type="UniPathway" id="UPA00204"/>
<organism evidence="13 14">
    <name type="scientific">Sediminibacterium goheungense</name>
    <dbReference type="NCBI Taxonomy" id="1086393"/>
    <lineage>
        <taxon>Bacteria</taxon>
        <taxon>Pseudomonadati</taxon>
        <taxon>Bacteroidota</taxon>
        <taxon>Chitinophagia</taxon>
        <taxon>Chitinophagales</taxon>
        <taxon>Chitinophagaceae</taxon>
        <taxon>Sediminibacterium</taxon>
    </lineage>
</organism>
<dbReference type="InterPro" id="IPR051792">
    <property type="entry name" value="GGT_bact"/>
</dbReference>
<dbReference type="InterPro" id="IPR000101">
    <property type="entry name" value="GGT_peptidase"/>
</dbReference>
<name>A0A4R6J2G5_9BACT</name>
<dbReference type="GO" id="GO:0006751">
    <property type="term" value="P:glutathione catabolic process"/>
    <property type="evidence" value="ECO:0007669"/>
    <property type="project" value="UniProtKB-UniRule"/>
</dbReference>
<evidence type="ECO:0000256" key="11">
    <source>
        <dbReference type="RuleBase" id="RU368036"/>
    </source>
</evidence>
<dbReference type="EMBL" id="SNWP01000010">
    <property type="protein sequence ID" value="TDO28365.1"/>
    <property type="molecule type" value="Genomic_DNA"/>
</dbReference>
<evidence type="ECO:0000256" key="9">
    <source>
        <dbReference type="PIRSR" id="PIRSR600101-1"/>
    </source>
</evidence>
<comment type="pathway">
    <text evidence="11">Sulfur metabolism; glutathione metabolism.</text>
</comment>
<dbReference type="AlphaFoldDB" id="A0A4R6J2G5"/>
<dbReference type="PROSITE" id="PS00462">
    <property type="entry name" value="G_GLU_TRANSPEPTIDASE"/>
    <property type="match status" value="1"/>
</dbReference>
<evidence type="ECO:0000256" key="4">
    <source>
        <dbReference type="ARBA" id="ARBA00022679"/>
    </source>
</evidence>
<dbReference type="Pfam" id="PF01019">
    <property type="entry name" value="G_glu_transpept"/>
    <property type="match status" value="1"/>
</dbReference>
<dbReference type="InterPro" id="IPR055262">
    <property type="entry name" value="GGT_CS"/>
</dbReference>
<dbReference type="PANTHER" id="PTHR43199">
    <property type="entry name" value="GLUTATHIONE HYDROLASE"/>
    <property type="match status" value="1"/>
</dbReference>
<evidence type="ECO:0000256" key="1">
    <source>
        <dbReference type="ARBA" id="ARBA00001049"/>
    </source>
</evidence>
<comment type="subunit">
    <text evidence="11">This enzyme consists of two polypeptide chains, which are synthesized in precursor form from a single polypeptide.</text>
</comment>
<evidence type="ECO:0000313" key="14">
    <source>
        <dbReference type="Proteomes" id="UP000295741"/>
    </source>
</evidence>
<comment type="catalytic activity">
    <reaction evidence="2 11">
        <text>glutathione + H2O = L-cysteinylglycine + L-glutamate</text>
        <dbReference type="Rhea" id="RHEA:28807"/>
        <dbReference type="ChEBI" id="CHEBI:15377"/>
        <dbReference type="ChEBI" id="CHEBI:29985"/>
        <dbReference type="ChEBI" id="CHEBI:57925"/>
        <dbReference type="ChEBI" id="CHEBI:61694"/>
        <dbReference type="EC" id="3.4.19.13"/>
    </reaction>
</comment>
<feature type="chain" id="PRO_5020267817" description="Glutathione hydrolase proenzyme" evidence="12">
    <location>
        <begin position="20"/>
        <end position="573"/>
    </location>
</feature>
<feature type="binding site" evidence="10">
    <location>
        <begin position="456"/>
        <end position="457"/>
    </location>
    <ligand>
        <name>L-glutamate</name>
        <dbReference type="ChEBI" id="CHEBI:29985"/>
    </ligand>
</feature>
<dbReference type="SUPFAM" id="SSF56235">
    <property type="entry name" value="N-terminal nucleophile aminohydrolases (Ntn hydrolases)"/>
    <property type="match status" value="1"/>
</dbReference>
<dbReference type="InterPro" id="IPR043137">
    <property type="entry name" value="GGT_ssub_C"/>
</dbReference>
<keyword evidence="7 11" id="KW-0012">Acyltransferase</keyword>
<accession>A0A4R6J2G5</accession>
<protein>
    <recommendedName>
        <fullName evidence="11">Glutathione hydrolase proenzyme</fullName>
        <ecNumber evidence="11">2.3.2.2</ecNumber>
        <ecNumber evidence="11">3.4.19.13</ecNumber>
    </recommendedName>
    <component>
        <recommendedName>
            <fullName evidence="11">Glutathione hydrolase large chain</fullName>
        </recommendedName>
    </component>
    <component>
        <recommendedName>
            <fullName evidence="11">Glutathione hydrolase small chain</fullName>
        </recommendedName>
    </component>
</protein>
<dbReference type="NCBIfam" id="TIGR00066">
    <property type="entry name" value="g_glut_trans"/>
    <property type="match status" value="1"/>
</dbReference>
<comment type="catalytic activity">
    <reaction evidence="1 11">
        <text>an S-substituted glutathione + H2O = an S-substituted L-cysteinylglycine + L-glutamate</text>
        <dbReference type="Rhea" id="RHEA:59468"/>
        <dbReference type="ChEBI" id="CHEBI:15377"/>
        <dbReference type="ChEBI" id="CHEBI:29985"/>
        <dbReference type="ChEBI" id="CHEBI:90779"/>
        <dbReference type="ChEBI" id="CHEBI:143103"/>
        <dbReference type="EC" id="3.4.19.13"/>
    </reaction>
</comment>
<evidence type="ECO:0000256" key="3">
    <source>
        <dbReference type="ARBA" id="ARBA00009381"/>
    </source>
</evidence>
<keyword evidence="6 11" id="KW-0865">Zymogen</keyword>
<gene>
    <name evidence="13" type="ORF">BC659_0430</name>
</gene>
<keyword evidence="11" id="KW-0317">Glutathione biosynthesis</keyword>
<feature type="binding site" evidence="10">
    <location>
        <position position="113"/>
    </location>
    <ligand>
        <name>L-glutamate</name>
        <dbReference type="ChEBI" id="CHEBI:29985"/>
    </ligand>
</feature>